<dbReference type="EMBL" id="APKE01000003">
    <property type="protein sequence ID" value="KAF0677454.1"/>
    <property type="molecule type" value="Genomic_DNA"/>
</dbReference>
<gene>
    <name evidence="1" type="ORF">PMES_00243</name>
</gene>
<keyword evidence="2" id="KW-1185">Reference proteome</keyword>
<reference evidence="1" key="1">
    <citation type="submission" date="2013-03" db="EMBL/GenBank/DDBJ databases">
        <title>Genome Sequence of the Profundibacterium mesophilum strain KAUST100406-0324T from Red Sea, a novel genus in the family Rhodobacteraceae.</title>
        <authorList>
            <person name="Essack M."/>
            <person name="Alam I."/>
            <person name="Lafi F."/>
            <person name="Alawi W."/>
            <person name="Kamanu F."/>
            <person name="Al-Suwailem A."/>
            <person name="Lee O.O."/>
            <person name="Xu Y."/>
            <person name="Bajic V."/>
            <person name="Qian P.-Y."/>
            <person name="Archer J."/>
        </authorList>
    </citation>
    <scope>NUCLEOTIDE SEQUENCE</scope>
    <source>
        <strain evidence="1">KAUST100406-0324</strain>
    </source>
</reference>
<dbReference type="OrthoDB" id="7916272at2"/>
<evidence type="ECO:0000313" key="2">
    <source>
        <dbReference type="Proteomes" id="UP000698242"/>
    </source>
</evidence>
<dbReference type="RefSeq" id="WP_159963707.1">
    <property type="nucleotide sequence ID" value="NZ_APKE01000003.1"/>
</dbReference>
<sequence length="86" mass="8631">MSDRFSEFTSGLTGPASQIFAIVPDDGADLAQATRAINVAQGGAVTLTTIDGTTGTIHVAAGMAFPVRARRIHATGTDATGITGLA</sequence>
<comment type="caution">
    <text evidence="1">The sequence shown here is derived from an EMBL/GenBank/DDBJ whole genome shotgun (WGS) entry which is preliminary data.</text>
</comment>
<organism evidence="1 2">
    <name type="scientific">Profundibacterium mesophilum KAUST100406-0324</name>
    <dbReference type="NCBI Taxonomy" id="1037889"/>
    <lineage>
        <taxon>Bacteria</taxon>
        <taxon>Pseudomonadati</taxon>
        <taxon>Pseudomonadota</taxon>
        <taxon>Alphaproteobacteria</taxon>
        <taxon>Rhodobacterales</taxon>
        <taxon>Roseobacteraceae</taxon>
        <taxon>Profundibacterium</taxon>
    </lineage>
</organism>
<accession>A0A921NZD5</accession>
<name>A0A921NZD5_9RHOB</name>
<dbReference type="Proteomes" id="UP000698242">
    <property type="component" value="Unassembled WGS sequence"/>
</dbReference>
<protein>
    <submittedName>
        <fullName evidence="1">Uncharacterized protein</fullName>
    </submittedName>
</protein>
<dbReference type="AlphaFoldDB" id="A0A921NZD5"/>
<evidence type="ECO:0000313" key="1">
    <source>
        <dbReference type="EMBL" id="KAF0677454.1"/>
    </source>
</evidence>
<proteinExistence type="predicted"/>